<dbReference type="Pfam" id="PF00975">
    <property type="entry name" value="Thioesterase"/>
    <property type="match status" value="1"/>
</dbReference>
<reference evidence="3 4" key="1">
    <citation type="submission" date="2016-10" db="EMBL/GenBank/DDBJ databases">
        <authorList>
            <person name="de Groot N.N."/>
        </authorList>
    </citation>
    <scope>NUCLEOTIDE SEQUENCE [LARGE SCALE GENOMIC DNA]</scope>
    <source>
        <strain evidence="3 4">CGMCC 4.1859</strain>
    </source>
</reference>
<keyword evidence="3" id="KW-0378">Hydrolase</keyword>
<dbReference type="EMBL" id="FNAX01000025">
    <property type="protein sequence ID" value="SDG65703.1"/>
    <property type="molecule type" value="Genomic_DNA"/>
</dbReference>
<evidence type="ECO:0000256" key="1">
    <source>
        <dbReference type="ARBA" id="ARBA00007169"/>
    </source>
</evidence>
<name>A0A1G7W174_9ACTN</name>
<dbReference type="PANTHER" id="PTHR11487">
    <property type="entry name" value="THIOESTERASE"/>
    <property type="match status" value="1"/>
</dbReference>
<dbReference type="InterPro" id="IPR029058">
    <property type="entry name" value="AB_hydrolase_fold"/>
</dbReference>
<dbReference type="InterPro" id="IPR001031">
    <property type="entry name" value="Thioesterase"/>
</dbReference>
<evidence type="ECO:0000313" key="3">
    <source>
        <dbReference type="EMBL" id="SDG65703.1"/>
    </source>
</evidence>
<dbReference type="SUPFAM" id="SSF53474">
    <property type="entry name" value="alpha/beta-Hydrolases"/>
    <property type="match status" value="1"/>
</dbReference>
<organism evidence="3 4">
    <name type="scientific">Streptomyces griseoaurantiacus</name>
    <dbReference type="NCBI Taxonomy" id="68213"/>
    <lineage>
        <taxon>Bacteria</taxon>
        <taxon>Bacillati</taxon>
        <taxon>Actinomycetota</taxon>
        <taxon>Actinomycetes</taxon>
        <taxon>Kitasatosporales</taxon>
        <taxon>Streptomycetaceae</taxon>
        <taxon>Streptomyces</taxon>
        <taxon>Streptomyces aurantiacus group</taxon>
    </lineage>
</organism>
<dbReference type="Proteomes" id="UP000198614">
    <property type="component" value="Unassembled WGS sequence"/>
</dbReference>
<dbReference type="Gene3D" id="3.40.50.1820">
    <property type="entry name" value="alpha/beta hydrolase"/>
    <property type="match status" value="1"/>
</dbReference>
<proteinExistence type="inferred from homology"/>
<sequence length="258" mass="28533">MSDDTPIPWFTGRMGGDHPCTLYCFPHSGSSAGEYIRLFHPLRSRFAVRVLQLPGRGVRLEEPELLDMKTLAAAVADAHDFAAPYVFLGHSLGALTAHEVTGLLLDRGAPAPLHLIASGSPAPHLPPLKEPARHLPDRELAALLGRQHSPLPAEILADPEVLRLSLRAFRADLTVLETREPSPVPDTPWPVPVTTLRGRDDYVPEEHARQWAAHTARFAHRRVPGGHFPFRDDAEAYRAAVDALVTEAVHDYQEERNR</sequence>
<dbReference type="PANTHER" id="PTHR11487:SF0">
    <property type="entry name" value="S-ACYL FATTY ACID SYNTHASE THIOESTERASE, MEDIUM CHAIN"/>
    <property type="match status" value="1"/>
</dbReference>
<dbReference type="AlphaFoldDB" id="A0A1G7W174"/>
<gene>
    <name evidence="3" type="ORF">SAMN05216260_12521</name>
</gene>
<dbReference type="GO" id="GO:0008610">
    <property type="term" value="P:lipid biosynthetic process"/>
    <property type="evidence" value="ECO:0007669"/>
    <property type="project" value="TreeGrafter"/>
</dbReference>
<dbReference type="OrthoDB" id="8480037at2"/>
<feature type="domain" description="Thioesterase" evidence="2">
    <location>
        <begin position="21"/>
        <end position="231"/>
    </location>
</feature>
<dbReference type="GO" id="GO:0016787">
    <property type="term" value="F:hydrolase activity"/>
    <property type="evidence" value="ECO:0007669"/>
    <property type="project" value="UniProtKB-KW"/>
</dbReference>
<evidence type="ECO:0000259" key="2">
    <source>
        <dbReference type="Pfam" id="PF00975"/>
    </source>
</evidence>
<dbReference type="InterPro" id="IPR012223">
    <property type="entry name" value="TEII"/>
</dbReference>
<comment type="similarity">
    <text evidence="1">Belongs to the thioesterase family.</text>
</comment>
<accession>A0A1G7W174</accession>
<evidence type="ECO:0000313" key="4">
    <source>
        <dbReference type="Proteomes" id="UP000198614"/>
    </source>
</evidence>
<protein>
    <submittedName>
        <fullName evidence="3">Medium-chain acyl-[acyl-carrier-protein] hydrolase</fullName>
    </submittedName>
</protein>